<reference evidence="2" key="1">
    <citation type="journal article" date="2019" name="Int. J. Syst. Evol. Microbiol.">
        <title>The Global Catalogue of Microorganisms (GCM) 10K type strain sequencing project: providing services to taxonomists for standard genome sequencing and annotation.</title>
        <authorList>
            <consortium name="The Broad Institute Genomics Platform"/>
            <consortium name="The Broad Institute Genome Sequencing Center for Infectious Disease"/>
            <person name="Wu L."/>
            <person name="Ma J."/>
        </authorList>
    </citation>
    <scope>NUCLEOTIDE SEQUENCE [LARGE SCALE GENOMIC DNA]</scope>
    <source>
        <strain evidence="2">CGMCC 1.10188</strain>
    </source>
</reference>
<name>A0ABQ1JDQ9_9PROT</name>
<accession>A0ABQ1JDQ9</accession>
<gene>
    <name evidence="1" type="ORF">GCM10011505_50580</name>
</gene>
<comment type="caution">
    <text evidence="1">The sequence shown here is derived from an EMBL/GenBank/DDBJ whole genome shotgun (WGS) entry which is preliminary data.</text>
</comment>
<evidence type="ECO:0000313" key="2">
    <source>
        <dbReference type="Proteomes" id="UP000603352"/>
    </source>
</evidence>
<protein>
    <submittedName>
        <fullName evidence="1">Uncharacterized protein</fullName>
    </submittedName>
</protein>
<dbReference type="Proteomes" id="UP000603352">
    <property type="component" value="Unassembled WGS sequence"/>
</dbReference>
<organism evidence="1 2">
    <name type="scientific">Tistrella bauzanensis</name>
    <dbReference type="NCBI Taxonomy" id="657419"/>
    <lineage>
        <taxon>Bacteria</taxon>
        <taxon>Pseudomonadati</taxon>
        <taxon>Pseudomonadota</taxon>
        <taxon>Alphaproteobacteria</taxon>
        <taxon>Geminicoccales</taxon>
        <taxon>Geminicoccaceae</taxon>
        <taxon>Tistrella</taxon>
    </lineage>
</organism>
<evidence type="ECO:0000313" key="1">
    <source>
        <dbReference type="EMBL" id="GGB63919.1"/>
    </source>
</evidence>
<proteinExistence type="predicted"/>
<sequence>MFVSAFLREMRGRLRARLWVTPITQLPAMGAKPGAQGALLGRQMPRRLRLADAELRYRLARAGFSDISRLLDRAFQVLAKGAFQNNHNSRYPISAAMVENMISACGHRARTLAGDILFRRSLAWRIFWYSPF</sequence>
<dbReference type="EMBL" id="BMDZ01000156">
    <property type="protein sequence ID" value="GGB63919.1"/>
    <property type="molecule type" value="Genomic_DNA"/>
</dbReference>
<keyword evidence="2" id="KW-1185">Reference proteome</keyword>